<name>A0AAD4RD48_9BILA</name>
<gene>
    <name evidence="2" type="ORF">DdX_00228</name>
</gene>
<reference evidence="2" key="1">
    <citation type="submission" date="2022-01" db="EMBL/GenBank/DDBJ databases">
        <title>Genome Sequence Resource for Two Populations of Ditylenchus destructor, the Migratory Endoparasitic Phytonematode.</title>
        <authorList>
            <person name="Zhang H."/>
            <person name="Lin R."/>
            <person name="Xie B."/>
        </authorList>
    </citation>
    <scope>NUCLEOTIDE SEQUENCE</scope>
    <source>
        <strain evidence="2">BazhouSP</strain>
    </source>
</reference>
<proteinExistence type="predicted"/>
<keyword evidence="3" id="KW-1185">Reference proteome</keyword>
<dbReference type="Proteomes" id="UP001201812">
    <property type="component" value="Unassembled WGS sequence"/>
</dbReference>
<keyword evidence="1" id="KW-0732">Signal</keyword>
<evidence type="ECO:0000313" key="3">
    <source>
        <dbReference type="Proteomes" id="UP001201812"/>
    </source>
</evidence>
<sequence>MKRSISFILFCTFANFALNVLQKVEGRAVSSPKSVGRVQSHHGSVSRADVPLLNSRLTDIFDQVAQDPVLNENLANGLNEFMGTLREQFPAIVNCQQLKEMKVGASSVWPMVKLMFAKKDFFRSISSTDLGANPEVVKSMDEVITQVLPALCRSQSPNGSNQLINQAGLMNHLKKLGDWIGENGKNSMGAPAKARQDKNFPRYSTLSPDAFDIPPEILEKLSGRQWNQSPDY</sequence>
<feature type="signal peptide" evidence="1">
    <location>
        <begin position="1"/>
        <end position="26"/>
    </location>
</feature>
<dbReference type="AlphaFoldDB" id="A0AAD4RD48"/>
<organism evidence="2 3">
    <name type="scientific">Ditylenchus destructor</name>
    <dbReference type="NCBI Taxonomy" id="166010"/>
    <lineage>
        <taxon>Eukaryota</taxon>
        <taxon>Metazoa</taxon>
        <taxon>Ecdysozoa</taxon>
        <taxon>Nematoda</taxon>
        <taxon>Chromadorea</taxon>
        <taxon>Rhabditida</taxon>
        <taxon>Tylenchina</taxon>
        <taxon>Tylenchomorpha</taxon>
        <taxon>Sphaerularioidea</taxon>
        <taxon>Anguinidae</taxon>
        <taxon>Anguininae</taxon>
        <taxon>Ditylenchus</taxon>
    </lineage>
</organism>
<comment type="caution">
    <text evidence="2">The sequence shown here is derived from an EMBL/GenBank/DDBJ whole genome shotgun (WGS) entry which is preliminary data.</text>
</comment>
<feature type="chain" id="PRO_5042170537" evidence="1">
    <location>
        <begin position="27"/>
        <end position="232"/>
    </location>
</feature>
<dbReference type="EMBL" id="JAKKPZ010000001">
    <property type="protein sequence ID" value="KAI1728075.1"/>
    <property type="molecule type" value="Genomic_DNA"/>
</dbReference>
<evidence type="ECO:0000313" key="2">
    <source>
        <dbReference type="EMBL" id="KAI1728075.1"/>
    </source>
</evidence>
<protein>
    <submittedName>
        <fullName evidence="2">Uncharacterized protein</fullName>
    </submittedName>
</protein>
<accession>A0AAD4RD48</accession>
<evidence type="ECO:0000256" key="1">
    <source>
        <dbReference type="SAM" id="SignalP"/>
    </source>
</evidence>